<keyword evidence="3" id="KW-1185">Reference proteome</keyword>
<name>A0A7X4Y3Z2_9BACT</name>
<proteinExistence type="predicted"/>
<dbReference type="InterPro" id="IPR028969">
    <property type="entry name" value="Imm52"/>
</dbReference>
<dbReference type="AlphaFoldDB" id="A0A7X4Y3Z2"/>
<gene>
    <name evidence="2" type="ORF">GTZ93_00325</name>
</gene>
<dbReference type="RefSeq" id="WP_139914983.1">
    <property type="nucleotide sequence ID" value="NZ_CBCSLE010000025.1"/>
</dbReference>
<feature type="domain" description="Immunity protein 52" evidence="1">
    <location>
        <begin position="5"/>
        <end position="233"/>
    </location>
</feature>
<evidence type="ECO:0000259" key="1">
    <source>
        <dbReference type="Pfam" id="PF15579"/>
    </source>
</evidence>
<reference evidence="2 3" key="1">
    <citation type="submission" date="2020-01" db="EMBL/GenBank/DDBJ databases">
        <title>The draft genome sequence of Corallococcus exiguus DSM 14696.</title>
        <authorList>
            <person name="Zhang X."/>
            <person name="Zhu H."/>
        </authorList>
    </citation>
    <scope>NUCLEOTIDE SEQUENCE [LARGE SCALE GENOMIC DNA]</scope>
    <source>
        <strain evidence="2 3">DSM 14696</strain>
    </source>
</reference>
<organism evidence="2 3">
    <name type="scientific">Corallococcus exiguus</name>
    <dbReference type="NCBI Taxonomy" id="83462"/>
    <lineage>
        <taxon>Bacteria</taxon>
        <taxon>Pseudomonadati</taxon>
        <taxon>Myxococcota</taxon>
        <taxon>Myxococcia</taxon>
        <taxon>Myxococcales</taxon>
        <taxon>Cystobacterineae</taxon>
        <taxon>Myxococcaceae</taxon>
        <taxon>Corallococcus</taxon>
    </lineage>
</organism>
<evidence type="ECO:0000313" key="3">
    <source>
        <dbReference type="Proteomes" id="UP000537825"/>
    </source>
</evidence>
<sequence length="233" mass="26077">MTDNCYVGAYWLGRSEDAESCATRASNLFNELGRLEPGWRVWHESGRTFREASARTFSTDRANFLKLFARKKNRLGDAFRYWLWAGTHPEETTLVDGYCGSADDVPTSICLVSPPRRGDVAGRVLTAPVLREVIRAVVRCWAPAWGVVASEQYRDQVSSSGDVGTFVGWMTYFSRQWGEVPPLPATVRVEPVEDLGTLVILTEERFTVTNPEHVRLATEVHQILDAAGLLRAL</sequence>
<protein>
    <recommendedName>
        <fullName evidence="1">Immunity protein 52 domain-containing protein</fullName>
    </recommendedName>
</protein>
<accession>A0A7X4Y3Z2</accession>
<comment type="caution">
    <text evidence="2">The sequence shown here is derived from an EMBL/GenBank/DDBJ whole genome shotgun (WGS) entry which is preliminary data.</text>
</comment>
<dbReference type="Pfam" id="PF15579">
    <property type="entry name" value="Imm52"/>
    <property type="match status" value="1"/>
</dbReference>
<evidence type="ECO:0000313" key="2">
    <source>
        <dbReference type="EMBL" id="NBC38258.1"/>
    </source>
</evidence>
<dbReference type="Proteomes" id="UP000537825">
    <property type="component" value="Unassembled WGS sequence"/>
</dbReference>
<dbReference type="EMBL" id="JAAAPK010000001">
    <property type="protein sequence ID" value="NBC38258.1"/>
    <property type="molecule type" value="Genomic_DNA"/>
</dbReference>